<evidence type="ECO:0000313" key="10">
    <source>
        <dbReference type="Proteomes" id="UP000002494"/>
    </source>
</evidence>
<dbReference type="PROSITE" id="PS51828">
    <property type="entry name" value="PTX_2"/>
    <property type="match status" value="1"/>
</dbReference>
<evidence type="ECO:0000256" key="5">
    <source>
        <dbReference type="ARBA" id="ARBA00023180"/>
    </source>
</evidence>
<evidence type="ECO:0000256" key="3">
    <source>
        <dbReference type="ARBA" id="ARBA00022837"/>
    </source>
</evidence>
<dbReference type="SMART" id="SM00159">
    <property type="entry name" value="PTX"/>
    <property type="match status" value="1"/>
</dbReference>
<feature type="compositionally biased region" description="Low complexity" evidence="7">
    <location>
        <begin position="240"/>
        <end position="254"/>
    </location>
</feature>
<dbReference type="RGD" id="1311190">
    <property type="gene designation" value="Ptx4"/>
</dbReference>
<sequence>MRQTQGTKGQTSAPASVCPSMEFLKKNTLPFLLVFVSMYIHGTPSQGADPARQRKPFFERLRRLEEQFQRFQQVTLTHLQDIASNYNVYYNMDARFQGLVEQSQAIALAMNQSQAAIQGDVAQLKTWFRKSQRRSRKMDARLQALDLSLNTKNRQWVEEEKEQKAQREATASLAVSFRALQDALASLTQQVHSQDARLAVLEGQIQRSSPSTVALGLTTAPSPTQLAHRGPGSLQLWRKSQASKSSSQHRSSSQDFTVHVQEMQKSQAPSNHQAASLRTYQGPGNICGTGPVLIFPNTSTENVIFLSPGLLVPLRALTFCSWVRMATSYLGTLLSYATDDNDNKLVLHGRDSLVPGSIHFVIGDPIFRELSLQPLLDGQWHHICIIWTSVEGKYWLHVDRRIVATGSRFREGYEIPPGGSLVLGQEQDTVGGEFDSSEAFVGSISGLAIWDRALLPGEVANLASGKELPTGALLTLTNVTSVGGFVQRVKCTCLEQCP</sequence>
<evidence type="ECO:0000259" key="8">
    <source>
        <dbReference type="PROSITE" id="PS51828"/>
    </source>
</evidence>
<dbReference type="PANTHER" id="PTHR19277">
    <property type="entry name" value="PENTRAXIN"/>
    <property type="match status" value="1"/>
</dbReference>
<comment type="cofactor">
    <cofactor evidence="1">
        <name>Ca(2+)</name>
        <dbReference type="ChEBI" id="CHEBI:29108"/>
    </cofactor>
</comment>
<dbReference type="InterPro" id="IPR013320">
    <property type="entry name" value="ConA-like_dom_sf"/>
</dbReference>
<evidence type="ECO:0000256" key="6">
    <source>
        <dbReference type="PROSITE-ProRule" id="PRU01172"/>
    </source>
</evidence>
<evidence type="ECO:0000256" key="7">
    <source>
        <dbReference type="SAM" id="MobiDB-lite"/>
    </source>
</evidence>
<evidence type="ECO:0000256" key="2">
    <source>
        <dbReference type="ARBA" id="ARBA00022723"/>
    </source>
</evidence>
<dbReference type="InterPro" id="IPR051360">
    <property type="entry name" value="Neuronal_Pentraxin_Related"/>
</dbReference>
<dbReference type="Gene3D" id="2.60.120.200">
    <property type="match status" value="1"/>
</dbReference>
<dbReference type="VEuPathDB" id="HostDB:ENSRNOG00000060934"/>
<dbReference type="GO" id="GO:0046872">
    <property type="term" value="F:metal ion binding"/>
    <property type="evidence" value="ECO:0007669"/>
    <property type="project" value="UniProtKB-KW"/>
</dbReference>
<dbReference type="AGR" id="RGD:1311190"/>
<dbReference type="Pfam" id="PF00354">
    <property type="entry name" value="Pentaxin"/>
    <property type="match status" value="1"/>
</dbReference>
<keyword evidence="4" id="KW-1015">Disulfide bond</keyword>
<dbReference type="Proteomes" id="UP000002494">
    <property type="component" value="Chromosome 10"/>
</dbReference>
<keyword evidence="3" id="KW-0106">Calcium</keyword>
<evidence type="ECO:0000256" key="4">
    <source>
        <dbReference type="ARBA" id="ARBA00023157"/>
    </source>
</evidence>
<evidence type="ECO:0000313" key="11">
    <source>
        <dbReference type="RGD" id="1311190"/>
    </source>
</evidence>
<feature type="compositionally biased region" description="Polar residues" evidence="7">
    <location>
        <begin position="263"/>
        <end position="274"/>
    </location>
</feature>
<reference evidence="9" key="3">
    <citation type="submission" date="2025-09" db="UniProtKB">
        <authorList>
            <consortium name="Ensembl"/>
        </authorList>
    </citation>
    <scope>IDENTIFICATION</scope>
    <source>
        <strain evidence="9">Brown Norway</strain>
    </source>
</reference>
<evidence type="ECO:0000256" key="1">
    <source>
        <dbReference type="ARBA" id="ARBA00001913"/>
    </source>
</evidence>
<keyword evidence="5" id="KW-0325">Glycoprotein</keyword>
<proteinExistence type="predicted"/>
<dbReference type="Bgee" id="ENSRNOG00000060934">
    <property type="expression patterns" value="Expressed in skeletal muscle tissue and 1 other cell type or tissue"/>
</dbReference>
<dbReference type="InParanoid" id="A0A0G2JZ18"/>
<name>A0A0G2JZ18_RAT</name>
<comment type="caution">
    <text evidence="6">Lacks conserved residue(s) required for the propagation of feature annotation.</text>
</comment>
<dbReference type="GeneID" id="287130"/>
<feature type="domain" description="Pentraxin (PTX)" evidence="8">
    <location>
        <begin position="289"/>
        <end position="493"/>
    </location>
</feature>
<dbReference type="eggNOG" id="ENOG502QTID">
    <property type="taxonomic scope" value="Eukaryota"/>
</dbReference>
<keyword evidence="2" id="KW-0479">Metal-binding</keyword>
<reference evidence="9" key="2">
    <citation type="submission" date="2025-08" db="UniProtKB">
        <authorList>
            <consortium name="Ensembl"/>
        </authorList>
    </citation>
    <scope>IDENTIFICATION</scope>
    <source>
        <strain evidence="9">Brown Norway</strain>
    </source>
</reference>
<reference evidence="9" key="1">
    <citation type="submission" date="2024-01" db="EMBL/GenBank/DDBJ databases">
        <title>GRCr8: a new rat reference genome assembly contstructed from accurate long reads and long range scaffolding.</title>
        <authorList>
            <person name="Doris P.A."/>
            <person name="Kalbfleisch T."/>
            <person name="Li K."/>
            <person name="Howe K."/>
            <person name="Wood J."/>
        </authorList>
    </citation>
    <scope>NUCLEOTIDE SEQUENCE [LARGE SCALE GENOMIC DNA]</scope>
    <source>
        <strain evidence="9">Brown Norway</strain>
    </source>
</reference>
<dbReference type="SUPFAM" id="SSF49899">
    <property type="entry name" value="Concanavalin A-like lectins/glucanases"/>
    <property type="match status" value="1"/>
</dbReference>
<gene>
    <name evidence="9 11" type="primary">Ptx4</name>
</gene>
<dbReference type="PaxDb" id="10116-ENSRNOP00000022697"/>
<protein>
    <submittedName>
        <fullName evidence="9">Pentraxin 4</fullName>
    </submittedName>
</protein>
<dbReference type="PRINTS" id="PR00895">
    <property type="entry name" value="PENTAXIN"/>
</dbReference>
<dbReference type="AlphaFoldDB" id="A0A0G2JZ18"/>
<evidence type="ECO:0000313" key="9">
    <source>
        <dbReference type="Ensembl" id="ENSRNOP00000070878.3"/>
    </source>
</evidence>
<dbReference type="Ensembl" id="ENSRNOT00000091072.3">
    <property type="protein sequence ID" value="ENSRNOP00000070878.3"/>
    <property type="gene ID" value="ENSRNOG00000060934.3"/>
</dbReference>
<accession>A0A0G2JZ18</accession>
<dbReference type="GeneTree" id="ENSGT01060000248575"/>
<dbReference type="InterPro" id="IPR001759">
    <property type="entry name" value="PTX_dom"/>
</dbReference>
<dbReference type="RefSeq" id="XP_220237.4">
    <property type="nucleotide sequence ID" value="XM_220237.6"/>
</dbReference>
<feature type="region of interest" description="Disordered" evidence="7">
    <location>
        <begin position="212"/>
        <end position="274"/>
    </location>
</feature>
<dbReference type="PANTHER" id="PTHR19277:SF122">
    <property type="entry name" value="PENTRAXIN-4"/>
    <property type="match status" value="1"/>
</dbReference>
<dbReference type="OMA" id="CSWVRTS"/>
<dbReference type="OrthoDB" id="8793160at2759"/>
<organism evidence="9 10">
    <name type="scientific">Rattus norvegicus</name>
    <name type="common">Rat</name>
    <dbReference type="NCBI Taxonomy" id="10116"/>
    <lineage>
        <taxon>Eukaryota</taxon>
        <taxon>Metazoa</taxon>
        <taxon>Chordata</taxon>
        <taxon>Craniata</taxon>
        <taxon>Vertebrata</taxon>
        <taxon>Euteleostomi</taxon>
        <taxon>Mammalia</taxon>
        <taxon>Eutheria</taxon>
        <taxon>Euarchontoglires</taxon>
        <taxon>Glires</taxon>
        <taxon>Rodentia</taxon>
        <taxon>Myomorpha</taxon>
        <taxon>Muroidea</taxon>
        <taxon>Muridae</taxon>
        <taxon>Murinae</taxon>
        <taxon>Rattus</taxon>
    </lineage>
</organism>
<keyword evidence="10" id="KW-1185">Reference proteome</keyword>